<dbReference type="InterPro" id="IPR014327">
    <property type="entry name" value="RNA_pol_sigma70_bacteroid"/>
</dbReference>
<dbReference type="NCBIfam" id="TIGR02937">
    <property type="entry name" value="sigma70-ECF"/>
    <property type="match status" value="1"/>
</dbReference>
<sequence length="193" mass="22663">MSIYLDFDTELCMELQQGKEEAFSKAFSQYSRLLYALAYRFLKSGEEAEDAVQYVFMKLWEERKRLDFRTGVRSLLYTIMKNHILNELRHRQLVYEKNYLISQEAEKTDDGFLKAYEEQNLREQLILAINKLPSQKSTICMMKLKKGLSNQEIADRMHITVATVKSHYTQAIKMLRQEFVAVCMSLMAFLGLG</sequence>
<dbReference type="PANTHER" id="PTHR43133">
    <property type="entry name" value="RNA POLYMERASE ECF-TYPE SIGMA FACTO"/>
    <property type="match status" value="1"/>
</dbReference>
<comment type="caution">
    <text evidence="7">The sequence shown here is derived from an EMBL/GenBank/DDBJ whole genome shotgun (WGS) entry which is preliminary data.</text>
</comment>
<dbReference type="GO" id="GO:0016987">
    <property type="term" value="F:sigma factor activity"/>
    <property type="evidence" value="ECO:0007669"/>
    <property type="project" value="UniProtKB-KW"/>
</dbReference>
<dbReference type="AlphaFoldDB" id="A0A3E5B5Z2"/>
<dbReference type="GO" id="GO:0006352">
    <property type="term" value="P:DNA-templated transcription initiation"/>
    <property type="evidence" value="ECO:0007669"/>
    <property type="project" value="InterPro"/>
</dbReference>
<keyword evidence="3" id="KW-0731">Sigma factor</keyword>
<feature type="domain" description="RNA polymerase sigma-70 region 2" evidence="5">
    <location>
        <begin position="27"/>
        <end position="92"/>
    </location>
</feature>
<gene>
    <name evidence="7" type="ORF">DXB65_17020</name>
</gene>
<evidence type="ECO:0000313" key="8">
    <source>
        <dbReference type="Proteomes" id="UP000260983"/>
    </source>
</evidence>
<accession>A0A3E5B5Z2</accession>
<dbReference type="InterPro" id="IPR013324">
    <property type="entry name" value="RNA_pol_sigma_r3/r4-like"/>
</dbReference>
<protein>
    <submittedName>
        <fullName evidence="7">RNA polymerase sigma-70 factor</fullName>
    </submittedName>
</protein>
<dbReference type="Gene3D" id="1.10.10.10">
    <property type="entry name" value="Winged helix-like DNA-binding domain superfamily/Winged helix DNA-binding domain"/>
    <property type="match status" value="1"/>
</dbReference>
<dbReference type="Pfam" id="PF08281">
    <property type="entry name" value="Sigma70_r4_2"/>
    <property type="match status" value="1"/>
</dbReference>
<dbReference type="Pfam" id="PF04542">
    <property type="entry name" value="Sigma70_r2"/>
    <property type="match status" value="1"/>
</dbReference>
<dbReference type="InterPro" id="IPR014284">
    <property type="entry name" value="RNA_pol_sigma-70_dom"/>
</dbReference>
<dbReference type="InterPro" id="IPR039425">
    <property type="entry name" value="RNA_pol_sigma-70-like"/>
</dbReference>
<dbReference type="RefSeq" id="WP_117724968.1">
    <property type="nucleotide sequence ID" value="NZ_QSUL01000012.1"/>
</dbReference>
<evidence type="ECO:0000256" key="1">
    <source>
        <dbReference type="ARBA" id="ARBA00010641"/>
    </source>
</evidence>
<dbReference type="EMBL" id="QSUL01000012">
    <property type="protein sequence ID" value="RGN32934.1"/>
    <property type="molecule type" value="Genomic_DNA"/>
</dbReference>
<dbReference type="PANTHER" id="PTHR43133:SF46">
    <property type="entry name" value="RNA POLYMERASE SIGMA-70 FACTOR ECF SUBFAMILY"/>
    <property type="match status" value="1"/>
</dbReference>
<dbReference type="InterPro" id="IPR013325">
    <property type="entry name" value="RNA_pol_sigma_r2"/>
</dbReference>
<evidence type="ECO:0000313" key="7">
    <source>
        <dbReference type="EMBL" id="RGN32934.1"/>
    </source>
</evidence>
<dbReference type="InterPro" id="IPR013249">
    <property type="entry name" value="RNA_pol_sigma70_r4_t2"/>
</dbReference>
<dbReference type="InterPro" id="IPR007627">
    <property type="entry name" value="RNA_pol_sigma70_r2"/>
</dbReference>
<reference evidence="7 8" key="1">
    <citation type="submission" date="2018-08" db="EMBL/GenBank/DDBJ databases">
        <title>A genome reference for cultivated species of the human gut microbiota.</title>
        <authorList>
            <person name="Zou Y."/>
            <person name="Xue W."/>
            <person name="Luo G."/>
        </authorList>
    </citation>
    <scope>NUCLEOTIDE SEQUENCE [LARGE SCALE GENOMIC DNA]</scope>
    <source>
        <strain evidence="7 8">OM05-15BH</strain>
    </source>
</reference>
<dbReference type="SUPFAM" id="SSF88946">
    <property type="entry name" value="Sigma2 domain of RNA polymerase sigma factors"/>
    <property type="match status" value="1"/>
</dbReference>
<dbReference type="Gene3D" id="1.10.1740.10">
    <property type="match status" value="1"/>
</dbReference>
<evidence type="ECO:0000259" key="5">
    <source>
        <dbReference type="Pfam" id="PF04542"/>
    </source>
</evidence>
<name>A0A3E5B5Z2_9BACE</name>
<dbReference type="NCBIfam" id="TIGR02985">
    <property type="entry name" value="Sig70_bacteroi1"/>
    <property type="match status" value="1"/>
</dbReference>
<dbReference type="GO" id="GO:0003677">
    <property type="term" value="F:DNA binding"/>
    <property type="evidence" value="ECO:0007669"/>
    <property type="project" value="InterPro"/>
</dbReference>
<evidence type="ECO:0000256" key="2">
    <source>
        <dbReference type="ARBA" id="ARBA00023015"/>
    </source>
</evidence>
<organism evidence="7 8">
    <name type="scientific">Bacteroides oleiciplenus</name>
    <dbReference type="NCBI Taxonomy" id="626931"/>
    <lineage>
        <taxon>Bacteria</taxon>
        <taxon>Pseudomonadati</taxon>
        <taxon>Bacteroidota</taxon>
        <taxon>Bacteroidia</taxon>
        <taxon>Bacteroidales</taxon>
        <taxon>Bacteroidaceae</taxon>
        <taxon>Bacteroides</taxon>
    </lineage>
</organism>
<proteinExistence type="inferred from homology"/>
<comment type="similarity">
    <text evidence="1">Belongs to the sigma-70 factor family. ECF subfamily.</text>
</comment>
<dbReference type="SUPFAM" id="SSF88659">
    <property type="entry name" value="Sigma3 and sigma4 domains of RNA polymerase sigma factors"/>
    <property type="match status" value="1"/>
</dbReference>
<dbReference type="Proteomes" id="UP000260983">
    <property type="component" value="Unassembled WGS sequence"/>
</dbReference>
<evidence type="ECO:0000256" key="4">
    <source>
        <dbReference type="ARBA" id="ARBA00023163"/>
    </source>
</evidence>
<keyword evidence="4" id="KW-0804">Transcription</keyword>
<dbReference type="InterPro" id="IPR036388">
    <property type="entry name" value="WH-like_DNA-bd_sf"/>
</dbReference>
<evidence type="ECO:0000256" key="3">
    <source>
        <dbReference type="ARBA" id="ARBA00023082"/>
    </source>
</evidence>
<feature type="domain" description="RNA polymerase sigma factor 70 region 4 type 2" evidence="6">
    <location>
        <begin position="122"/>
        <end position="175"/>
    </location>
</feature>
<keyword evidence="2" id="KW-0805">Transcription regulation</keyword>
<evidence type="ECO:0000259" key="6">
    <source>
        <dbReference type="Pfam" id="PF08281"/>
    </source>
</evidence>